<name>A0ABY9TCX7_9GAMM</name>
<gene>
    <name evidence="9" type="ORF">RI845_09440</name>
</gene>
<keyword evidence="6 7" id="KW-0472">Membrane</keyword>
<proteinExistence type="predicted"/>
<dbReference type="Proteomes" id="UP001248581">
    <property type="component" value="Chromosome"/>
</dbReference>
<evidence type="ECO:0000256" key="1">
    <source>
        <dbReference type="ARBA" id="ARBA00004533"/>
    </source>
</evidence>
<evidence type="ECO:0000256" key="5">
    <source>
        <dbReference type="ARBA" id="ARBA00022989"/>
    </source>
</evidence>
<feature type="domain" description="Mce/MlaD" evidence="8">
    <location>
        <begin position="40"/>
        <end position="129"/>
    </location>
</feature>
<feature type="domain" description="Mce/MlaD" evidence="8">
    <location>
        <begin position="154"/>
        <end position="214"/>
    </location>
</feature>
<dbReference type="InterPro" id="IPR051800">
    <property type="entry name" value="PqiA-PqiB_transport"/>
</dbReference>
<evidence type="ECO:0000256" key="3">
    <source>
        <dbReference type="ARBA" id="ARBA00022519"/>
    </source>
</evidence>
<keyword evidence="2" id="KW-1003">Cell membrane</keyword>
<dbReference type="PANTHER" id="PTHR30462">
    <property type="entry name" value="INTERMEMBRANE TRANSPORT PROTEIN PQIB-RELATED"/>
    <property type="match status" value="1"/>
</dbReference>
<reference evidence="10" key="1">
    <citation type="submission" date="2023-09" db="EMBL/GenBank/DDBJ databases">
        <authorList>
            <person name="Li S."/>
            <person name="Li X."/>
            <person name="Zhang C."/>
            <person name="Zhao Z."/>
        </authorList>
    </citation>
    <scope>NUCLEOTIDE SEQUENCE [LARGE SCALE GENOMIC DNA]</scope>
    <source>
        <strain evidence="10">SQ345</strain>
    </source>
</reference>
<accession>A0ABY9TCX7</accession>
<keyword evidence="4 7" id="KW-0812">Transmembrane</keyword>
<keyword evidence="5 7" id="KW-1133">Transmembrane helix</keyword>
<evidence type="ECO:0000256" key="7">
    <source>
        <dbReference type="SAM" id="Phobius"/>
    </source>
</evidence>
<dbReference type="InterPro" id="IPR003399">
    <property type="entry name" value="Mce/MlaD"/>
</dbReference>
<protein>
    <submittedName>
        <fullName evidence="9">MlaD family protein</fullName>
    </submittedName>
</protein>
<dbReference type="Pfam" id="PF02470">
    <property type="entry name" value="MlaD"/>
    <property type="match status" value="7"/>
</dbReference>
<feature type="transmembrane region" description="Helical" evidence="7">
    <location>
        <begin position="12"/>
        <end position="33"/>
    </location>
</feature>
<feature type="domain" description="Mce/MlaD" evidence="8">
    <location>
        <begin position="628"/>
        <end position="689"/>
    </location>
</feature>
<feature type="domain" description="Mce/MlaD" evidence="8">
    <location>
        <begin position="867"/>
        <end position="923"/>
    </location>
</feature>
<evidence type="ECO:0000256" key="4">
    <source>
        <dbReference type="ARBA" id="ARBA00022692"/>
    </source>
</evidence>
<sequence length="994" mass="108779">MSEEQAVISNKSPISSIWLLPVLAALIGLWLLFKSFSDAGVDIIVKTDSADGIVAGKTEVRYKGFPVGLVKALDLEDLNTVLVSIEVNNSVKKYLSENTLFWLVKPKISLSGVSGLDTVITGNYFELLPEEGNTFVKEFVALNEPPPKSEDAPGLHVTLHAKELGSITHGSSIYFKQIKVGEVYGYDFSDDKSHIKIHLLIEEQYKDLVKLNSRFWNASGIEMAGDLSGFKLRTQSLSSIIGGGIAFYTPELGDTKTKVENFTEYPLFEGFDEAKSGIIVKMNFPRNSGIKAGITKVIFEGVEVGLIEDFVYNQAKGGVTATVLFDPRLEPYLLSNMEFWLVKPRISLAGVSNIDRLLSGTYVSFRLGDGEPSREFDVLPSVPALKYTEEGLHLNIVANSVDSLSFGSPVFYKNLQVGSVQDHKLSDNQRFFNVHIHIEKEYAHLINSTSVFFEQGGVEVTGSLKGFTVKTSPIQSMLIGGVSFHTVDFDNVEAVKNGASFDLNRNFEDALNTELVTIIAANKYELTPGITKLMFADKQIGTIKDIKPSSDLKSSILTIGYHRDYKELFKEDSKIWIVEPKLSSGNLAGFSALISGTFIQVKPGNSAKYKNSFKLLAKAPPSSAEDEGLQLVFKLKTAGSIEKGTPISHKKMVIGIVDSVNFSADGKHIEVAATIADSFRYLVSNSSQFYQSSGIRAHADMTGMTIQTESLQSIIRGGIALDNERANLDDLAAEMAEFILHPNFDTMNQSGKEVSLVFNEVVDIKVNASVQYAGHIVGHVMSVSLNDELTQTKLLLTLSKSHPQLSATDTKFWLVKPEVSVARVANAKAYFTGNYIGVLPGNGEDETNFIGSISEPATTTKPTGVNIVLTSDVKGSININNPVYYRQVKVGRVLGVNLNENSDGVYVYINIDDQHKHLVNNKTKFYNASGIKIDAGLFSGVKVDTTSIDAILAGGIAFATPEDNDATVIEDGHIFKLNAEAEESWHNWKPQLNR</sequence>
<organism evidence="9 10">
    <name type="scientific">Thalassotalea nanhaiensis</name>
    <dbReference type="NCBI Taxonomy" id="3065648"/>
    <lineage>
        <taxon>Bacteria</taxon>
        <taxon>Pseudomonadati</taxon>
        <taxon>Pseudomonadota</taxon>
        <taxon>Gammaproteobacteria</taxon>
        <taxon>Alteromonadales</taxon>
        <taxon>Colwelliaceae</taxon>
        <taxon>Thalassotalea</taxon>
    </lineage>
</organism>
<comment type="subcellular location">
    <subcellularLocation>
        <location evidence="1">Cell inner membrane</location>
    </subcellularLocation>
</comment>
<feature type="domain" description="Mce/MlaD" evidence="8">
    <location>
        <begin position="391"/>
        <end position="451"/>
    </location>
</feature>
<feature type="domain" description="Mce/MlaD" evidence="8">
    <location>
        <begin position="751"/>
        <end position="841"/>
    </location>
</feature>
<evidence type="ECO:0000313" key="10">
    <source>
        <dbReference type="Proteomes" id="UP001248581"/>
    </source>
</evidence>
<keyword evidence="10" id="KW-1185">Reference proteome</keyword>
<evidence type="ECO:0000259" key="8">
    <source>
        <dbReference type="Pfam" id="PF02470"/>
    </source>
</evidence>
<evidence type="ECO:0000256" key="2">
    <source>
        <dbReference type="ARBA" id="ARBA00022475"/>
    </source>
</evidence>
<dbReference type="RefSeq" id="WP_348385942.1">
    <property type="nucleotide sequence ID" value="NZ_CP134146.1"/>
</dbReference>
<dbReference type="EMBL" id="CP134146">
    <property type="protein sequence ID" value="WNC66777.1"/>
    <property type="molecule type" value="Genomic_DNA"/>
</dbReference>
<feature type="domain" description="Mce/MlaD" evidence="8">
    <location>
        <begin position="277"/>
        <end position="366"/>
    </location>
</feature>
<evidence type="ECO:0000256" key="6">
    <source>
        <dbReference type="ARBA" id="ARBA00023136"/>
    </source>
</evidence>
<evidence type="ECO:0000313" key="9">
    <source>
        <dbReference type="EMBL" id="WNC66777.1"/>
    </source>
</evidence>
<keyword evidence="3" id="KW-0997">Cell inner membrane</keyword>
<dbReference type="PANTHER" id="PTHR30462:SF0">
    <property type="entry name" value="INTERMEMBRANE TRANSPORT PROTEIN YEBT"/>
    <property type="match status" value="1"/>
</dbReference>